<keyword evidence="2" id="KW-1185">Reference proteome</keyword>
<dbReference type="STRING" id="550983.A4R26_25790"/>
<dbReference type="RefSeq" id="WP_081168931.1">
    <property type="nucleotide sequence ID" value="NZ_LWBP01000200.1"/>
</dbReference>
<dbReference type="EMBL" id="LWBP01000200">
    <property type="protein sequence ID" value="OQP56312.1"/>
    <property type="molecule type" value="Genomic_DNA"/>
</dbReference>
<name>A0A1V9FDD7_9BACT</name>
<gene>
    <name evidence="1" type="ORF">A4R26_25790</name>
</gene>
<reference evidence="2" key="1">
    <citation type="submission" date="2016-04" db="EMBL/GenBank/DDBJ databases">
        <authorList>
            <person name="Chen L."/>
            <person name="Zhuang W."/>
            <person name="Wang G."/>
        </authorList>
    </citation>
    <scope>NUCLEOTIDE SEQUENCE [LARGE SCALE GENOMIC DNA]</scope>
    <source>
        <strain evidence="2">208</strain>
    </source>
</reference>
<dbReference type="AlphaFoldDB" id="A0A1V9FDD7"/>
<accession>A0A1V9FDD7</accession>
<proteinExistence type="predicted"/>
<evidence type="ECO:0000313" key="2">
    <source>
        <dbReference type="Proteomes" id="UP000192276"/>
    </source>
</evidence>
<sequence length="178" mass="20169">MRYLIIFTVLFAFGLHRSWAQDTFYLRVRPAPVTSPTVAARAIGNLPASLAPDSTLSLRMAHRRASELADTSGFVPNRQGAWSLFASYVSTRGRDSVVLEAAVSHSRDADWSQYRPFGRIRDKKLWPPNAVEARYWLLTDVYDIRVQKDGWCFIKLSEGQLPSTDPVVLPIRITFKVN</sequence>
<organism evidence="1 2">
    <name type="scientific">Niastella populi</name>
    <dbReference type="NCBI Taxonomy" id="550983"/>
    <lineage>
        <taxon>Bacteria</taxon>
        <taxon>Pseudomonadati</taxon>
        <taxon>Bacteroidota</taxon>
        <taxon>Chitinophagia</taxon>
        <taxon>Chitinophagales</taxon>
        <taxon>Chitinophagaceae</taxon>
        <taxon>Niastella</taxon>
    </lineage>
</organism>
<evidence type="ECO:0000313" key="1">
    <source>
        <dbReference type="EMBL" id="OQP56312.1"/>
    </source>
</evidence>
<comment type="caution">
    <text evidence="1">The sequence shown here is derived from an EMBL/GenBank/DDBJ whole genome shotgun (WGS) entry which is preliminary data.</text>
</comment>
<protein>
    <submittedName>
        <fullName evidence="1">Uncharacterized protein</fullName>
    </submittedName>
</protein>
<dbReference type="Proteomes" id="UP000192276">
    <property type="component" value="Unassembled WGS sequence"/>
</dbReference>